<reference evidence="1 2" key="1">
    <citation type="submission" date="2019-07" db="EMBL/GenBank/DDBJ databases">
        <title>Whole genome shotgun sequence of Halolactibacillus miurensis NBRC 100873.</title>
        <authorList>
            <person name="Hosoyama A."/>
            <person name="Uohara A."/>
            <person name="Ohji S."/>
            <person name="Ichikawa N."/>
        </authorList>
    </citation>
    <scope>NUCLEOTIDE SEQUENCE [LARGE SCALE GENOMIC DNA]</scope>
    <source>
        <strain evidence="1 2">NBRC 100873</strain>
    </source>
</reference>
<dbReference type="EMBL" id="BJWJ01000001">
    <property type="protein sequence ID" value="GEM03161.1"/>
    <property type="molecule type" value="Genomic_DNA"/>
</dbReference>
<protein>
    <submittedName>
        <fullName evidence="1">Uncharacterized protein</fullName>
    </submittedName>
</protein>
<proteinExistence type="predicted"/>
<evidence type="ECO:0000313" key="2">
    <source>
        <dbReference type="Proteomes" id="UP000321773"/>
    </source>
</evidence>
<name>A0ABQ0VPU3_9BACI</name>
<sequence length="59" mass="7307">MKKEAVVKRSLSLNLSIKEEGIWYLAWQRLNYKEHEEYQNENRYDRFRENGIKLGKKFE</sequence>
<gene>
    <name evidence="1" type="ORF">HMI01_01490</name>
</gene>
<dbReference type="Proteomes" id="UP000321773">
    <property type="component" value="Unassembled WGS sequence"/>
</dbReference>
<organism evidence="1 2">
    <name type="scientific">Halolactibacillus miurensis</name>
    <dbReference type="NCBI Taxonomy" id="306541"/>
    <lineage>
        <taxon>Bacteria</taxon>
        <taxon>Bacillati</taxon>
        <taxon>Bacillota</taxon>
        <taxon>Bacilli</taxon>
        <taxon>Bacillales</taxon>
        <taxon>Bacillaceae</taxon>
        <taxon>Halolactibacillus</taxon>
    </lineage>
</organism>
<evidence type="ECO:0000313" key="1">
    <source>
        <dbReference type="EMBL" id="GEM03161.1"/>
    </source>
</evidence>
<keyword evidence="2" id="KW-1185">Reference proteome</keyword>
<accession>A0ABQ0VPU3</accession>
<comment type="caution">
    <text evidence="1">The sequence shown here is derived from an EMBL/GenBank/DDBJ whole genome shotgun (WGS) entry which is preliminary data.</text>
</comment>